<dbReference type="GO" id="GO:0004298">
    <property type="term" value="F:threonine-type endopeptidase activity"/>
    <property type="evidence" value="ECO:0007669"/>
    <property type="project" value="UniProtKB-KW"/>
</dbReference>
<reference evidence="8" key="1">
    <citation type="journal article" date="2015" name="Nature">
        <title>Complex archaea that bridge the gap between prokaryotes and eukaryotes.</title>
        <authorList>
            <person name="Spang A."/>
            <person name="Saw J.H."/>
            <person name="Jorgensen S.L."/>
            <person name="Zaremba-Niedzwiedzka K."/>
            <person name="Martijn J."/>
            <person name="Lind A.E."/>
            <person name="van Eijk R."/>
            <person name="Schleper C."/>
            <person name="Guy L."/>
            <person name="Ettema T.J."/>
        </authorList>
    </citation>
    <scope>NUCLEOTIDE SEQUENCE</scope>
</reference>
<dbReference type="GO" id="GO:0019774">
    <property type="term" value="C:proteasome core complex, beta-subunit complex"/>
    <property type="evidence" value="ECO:0007669"/>
    <property type="project" value="UniProtKB-ARBA"/>
</dbReference>
<keyword evidence="7" id="KW-0647">Proteasome</keyword>
<dbReference type="PROSITE" id="PS00854">
    <property type="entry name" value="PROTEASOME_BETA_1"/>
    <property type="match status" value="1"/>
</dbReference>
<dbReference type="InterPro" id="IPR016050">
    <property type="entry name" value="Proteasome_bsu_CS"/>
</dbReference>
<dbReference type="InterPro" id="IPR001353">
    <property type="entry name" value="Proteasome_sua/b"/>
</dbReference>
<evidence type="ECO:0000256" key="6">
    <source>
        <dbReference type="ARBA" id="ARBA00022801"/>
    </source>
</evidence>
<keyword evidence="3" id="KW-0963">Cytoplasm</keyword>
<comment type="caution">
    <text evidence="8">The sequence shown here is derived from an EMBL/GenBank/DDBJ whole genome shotgun (WGS) entry which is preliminary data.</text>
</comment>
<organism evidence="8">
    <name type="scientific">marine sediment metagenome</name>
    <dbReference type="NCBI Taxonomy" id="412755"/>
    <lineage>
        <taxon>unclassified sequences</taxon>
        <taxon>metagenomes</taxon>
        <taxon>ecological metagenomes</taxon>
    </lineage>
</organism>
<comment type="catalytic activity">
    <reaction evidence="1">
        <text>Cleavage of peptide bonds with very broad specificity.</text>
        <dbReference type="EC" id="3.4.25.1"/>
    </reaction>
</comment>
<dbReference type="EMBL" id="LAZR01060939">
    <property type="protein sequence ID" value="KKK64624.1"/>
    <property type="molecule type" value="Genomic_DNA"/>
</dbReference>
<dbReference type="PRINTS" id="PR00141">
    <property type="entry name" value="PROTEASOME"/>
</dbReference>
<dbReference type="InterPro" id="IPR000243">
    <property type="entry name" value="Pept_T1A_subB"/>
</dbReference>
<name>A0A0F8ZDP7_9ZZZZ</name>
<keyword evidence="4" id="KW-0645">Protease</keyword>
<dbReference type="PANTHER" id="PTHR32194:SF0">
    <property type="entry name" value="ATP-DEPENDENT PROTEASE SUBUNIT HSLV"/>
    <property type="match status" value="1"/>
</dbReference>
<dbReference type="InterPro" id="IPR029055">
    <property type="entry name" value="Ntn_hydrolases_N"/>
</dbReference>
<dbReference type="Gene3D" id="3.60.20.10">
    <property type="entry name" value="Glutamine Phosphoribosylpyrophosphate, subunit 1, domain 1"/>
    <property type="match status" value="1"/>
</dbReference>
<evidence type="ECO:0000256" key="2">
    <source>
        <dbReference type="ARBA" id="ARBA00012039"/>
    </source>
</evidence>
<keyword evidence="5" id="KW-0888">Threonine protease</keyword>
<dbReference type="GO" id="GO:0051603">
    <property type="term" value="P:proteolysis involved in protein catabolic process"/>
    <property type="evidence" value="ECO:0007669"/>
    <property type="project" value="InterPro"/>
</dbReference>
<dbReference type="AlphaFoldDB" id="A0A0F8ZDP7"/>
<sequence>MDQELKDSILKTGTTILGIVCRDGIVMAADRQMTMGHSIVGSKKFPKVTQINDYLVMSVAGNASDALRFKKYLAAELKLKELRSRSRPTVKQAANLLSNISYSGIRQPSMIPSIVGSLLGGLNEDGSIELYTISPDGTIEEVTDYDANIGSGLPFVLGLLERQYKENMSVKEGVELAIEAVKASTQRDIGSGYGIDVFTITKDGIKKVIEHEIVHEYRERKK</sequence>
<dbReference type="Pfam" id="PF00227">
    <property type="entry name" value="Proteasome"/>
    <property type="match status" value="1"/>
</dbReference>
<evidence type="ECO:0000256" key="1">
    <source>
        <dbReference type="ARBA" id="ARBA00001198"/>
    </source>
</evidence>
<evidence type="ECO:0000256" key="7">
    <source>
        <dbReference type="ARBA" id="ARBA00022942"/>
    </source>
</evidence>
<dbReference type="PROSITE" id="PS51476">
    <property type="entry name" value="PROTEASOME_BETA_2"/>
    <property type="match status" value="1"/>
</dbReference>
<evidence type="ECO:0000256" key="5">
    <source>
        <dbReference type="ARBA" id="ARBA00022698"/>
    </source>
</evidence>
<dbReference type="CDD" id="cd01912">
    <property type="entry name" value="proteasome_beta"/>
    <property type="match status" value="1"/>
</dbReference>
<dbReference type="GO" id="GO:0005737">
    <property type="term" value="C:cytoplasm"/>
    <property type="evidence" value="ECO:0007669"/>
    <property type="project" value="TreeGrafter"/>
</dbReference>
<proteinExistence type="predicted"/>
<evidence type="ECO:0000256" key="3">
    <source>
        <dbReference type="ARBA" id="ARBA00022490"/>
    </source>
</evidence>
<gene>
    <name evidence="8" type="ORF">LCGC14_2982320</name>
</gene>
<dbReference type="EC" id="3.4.25.1" evidence="2"/>
<evidence type="ECO:0000256" key="4">
    <source>
        <dbReference type="ARBA" id="ARBA00022670"/>
    </source>
</evidence>
<dbReference type="SUPFAM" id="SSF56235">
    <property type="entry name" value="N-terminal nucleophile aminohydrolases (Ntn hydrolases)"/>
    <property type="match status" value="1"/>
</dbReference>
<dbReference type="InterPro" id="IPR023333">
    <property type="entry name" value="Proteasome_suB-type"/>
</dbReference>
<protein>
    <recommendedName>
        <fullName evidence="2">proteasome endopeptidase complex</fullName>
        <ecNumber evidence="2">3.4.25.1</ecNumber>
    </recommendedName>
</protein>
<accession>A0A0F8ZDP7</accession>
<dbReference type="PANTHER" id="PTHR32194">
    <property type="entry name" value="METALLOPROTEASE TLDD"/>
    <property type="match status" value="1"/>
</dbReference>
<evidence type="ECO:0000313" key="8">
    <source>
        <dbReference type="EMBL" id="KKK64624.1"/>
    </source>
</evidence>
<keyword evidence="6" id="KW-0378">Hydrolase</keyword>